<evidence type="ECO:0000256" key="1">
    <source>
        <dbReference type="SAM" id="MobiDB-lite"/>
    </source>
</evidence>
<evidence type="ECO:0000313" key="3">
    <source>
        <dbReference type="EMBL" id="PMD67198.1"/>
    </source>
</evidence>
<keyword evidence="2" id="KW-0472">Membrane</keyword>
<name>A0A2J6TW62_9HELO</name>
<keyword evidence="4" id="KW-1185">Reference proteome</keyword>
<sequence>MMLRVTGSRLDWTPAQARGPPRLPSVGPSDVRTTPARDQHFLGCVSPGRRAFIPSARQLTDIEIAMFMSFAAQHHPCPWLWSGPHGRDCNWAVKRCATSIHDNQVPTLEICIYSFVCLFVCLSIYLFWRRA</sequence>
<organism evidence="3 4">
    <name type="scientific">Hyaloscypha bicolor E</name>
    <dbReference type="NCBI Taxonomy" id="1095630"/>
    <lineage>
        <taxon>Eukaryota</taxon>
        <taxon>Fungi</taxon>
        <taxon>Dikarya</taxon>
        <taxon>Ascomycota</taxon>
        <taxon>Pezizomycotina</taxon>
        <taxon>Leotiomycetes</taxon>
        <taxon>Helotiales</taxon>
        <taxon>Hyaloscyphaceae</taxon>
        <taxon>Hyaloscypha</taxon>
        <taxon>Hyaloscypha bicolor</taxon>
    </lineage>
</organism>
<feature type="transmembrane region" description="Helical" evidence="2">
    <location>
        <begin position="110"/>
        <end position="128"/>
    </location>
</feature>
<dbReference type="InParanoid" id="A0A2J6TW62"/>
<evidence type="ECO:0000256" key="2">
    <source>
        <dbReference type="SAM" id="Phobius"/>
    </source>
</evidence>
<accession>A0A2J6TW62</accession>
<evidence type="ECO:0000313" key="4">
    <source>
        <dbReference type="Proteomes" id="UP000235371"/>
    </source>
</evidence>
<proteinExistence type="predicted"/>
<gene>
    <name evidence="3" type="ORF">K444DRAFT_8941</name>
</gene>
<dbReference type="AlphaFoldDB" id="A0A2J6TW62"/>
<dbReference type="EMBL" id="KZ613740">
    <property type="protein sequence ID" value="PMD67198.1"/>
    <property type="molecule type" value="Genomic_DNA"/>
</dbReference>
<feature type="region of interest" description="Disordered" evidence="1">
    <location>
        <begin position="1"/>
        <end position="33"/>
    </location>
</feature>
<reference evidence="3 4" key="1">
    <citation type="submission" date="2016-04" db="EMBL/GenBank/DDBJ databases">
        <title>A degradative enzymes factory behind the ericoid mycorrhizal symbiosis.</title>
        <authorList>
            <consortium name="DOE Joint Genome Institute"/>
            <person name="Martino E."/>
            <person name="Morin E."/>
            <person name="Grelet G."/>
            <person name="Kuo A."/>
            <person name="Kohler A."/>
            <person name="Daghino S."/>
            <person name="Barry K."/>
            <person name="Choi C."/>
            <person name="Cichocki N."/>
            <person name="Clum A."/>
            <person name="Copeland A."/>
            <person name="Hainaut M."/>
            <person name="Haridas S."/>
            <person name="Labutti K."/>
            <person name="Lindquist E."/>
            <person name="Lipzen A."/>
            <person name="Khouja H.-R."/>
            <person name="Murat C."/>
            <person name="Ohm R."/>
            <person name="Olson A."/>
            <person name="Spatafora J."/>
            <person name="Veneault-Fourrey C."/>
            <person name="Henrissat B."/>
            <person name="Grigoriev I."/>
            <person name="Martin F."/>
            <person name="Perotto S."/>
        </authorList>
    </citation>
    <scope>NUCLEOTIDE SEQUENCE [LARGE SCALE GENOMIC DNA]</scope>
    <source>
        <strain evidence="3 4">E</strain>
    </source>
</reference>
<dbReference type="GeneID" id="36596862"/>
<dbReference type="Proteomes" id="UP000235371">
    <property type="component" value="Unassembled WGS sequence"/>
</dbReference>
<keyword evidence="2" id="KW-1133">Transmembrane helix</keyword>
<keyword evidence="2" id="KW-0812">Transmembrane</keyword>
<dbReference type="RefSeq" id="XP_024744102.1">
    <property type="nucleotide sequence ID" value="XM_024888786.1"/>
</dbReference>
<protein>
    <submittedName>
        <fullName evidence="3">Uncharacterized protein</fullName>
    </submittedName>
</protein>